<dbReference type="PANTHER" id="PTHR11538">
    <property type="entry name" value="PHENYLALANYL-TRNA SYNTHETASE"/>
    <property type="match status" value="1"/>
</dbReference>
<evidence type="ECO:0000313" key="15">
    <source>
        <dbReference type="EMBL" id="CAI9913476.1"/>
    </source>
</evidence>
<comment type="subcellular location">
    <subcellularLocation>
        <location evidence="2">Cytoplasm</location>
    </subcellularLocation>
</comment>
<keyword evidence="6" id="KW-0436">Ligase</keyword>
<gene>
    <name evidence="15" type="ORF">HINF_LOCUS1121</name>
    <name evidence="16" type="ORF">HINF_LOCUS45992</name>
</gene>
<keyword evidence="7" id="KW-0479">Metal-binding</keyword>
<reference evidence="15" key="1">
    <citation type="submission" date="2023-06" db="EMBL/GenBank/DDBJ databases">
        <authorList>
            <person name="Kurt Z."/>
        </authorList>
    </citation>
    <scope>NUCLEOTIDE SEQUENCE</scope>
</reference>
<dbReference type="InterPro" id="IPR045864">
    <property type="entry name" value="aa-tRNA-synth_II/BPL/LPL"/>
</dbReference>
<dbReference type="GO" id="GO:0006432">
    <property type="term" value="P:phenylalanyl-tRNA aminoacylation"/>
    <property type="evidence" value="ECO:0007669"/>
    <property type="project" value="InterPro"/>
</dbReference>
<dbReference type="Gene3D" id="3.30.1370.240">
    <property type="match status" value="1"/>
</dbReference>
<comment type="cofactor">
    <cofactor evidence="1">
        <name>Mg(2+)</name>
        <dbReference type="ChEBI" id="CHEBI:18420"/>
    </cofactor>
</comment>
<evidence type="ECO:0000256" key="3">
    <source>
        <dbReference type="ARBA" id="ARBA00006703"/>
    </source>
</evidence>
<dbReference type="Pfam" id="PF01409">
    <property type="entry name" value="tRNA-synt_2d"/>
    <property type="match status" value="1"/>
</dbReference>
<dbReference type="Proteomes" id="UP001642409">
    <property type="component" value="Unassembled WGS sequence"/>
</dbReference>
<dbReference type="GO" id="GO:0005829">
    <property type="term" value="C:cytosol"/>
    <property type="evidence" value="ECO:0007669"/>
    <property type="project" value="TreeGrafter"/>
</dbReference>
<dbReference type="GO" id="GO:0000049">
    <property type="term" value="F:tRNA binding"/>
    <property type="evidence" value="ECO:0007669"/>
    <property type="project" value="InterPro"/>
</dbReference>
<keyword evidence="10" id="KW-0460">Magnesium</keyword>
<evidence type="ECO:0000259" key="14">
    <source>
        <dbReference type="PROSITE" id="PS50862"/>
    </source>
</evidence>
<evidence type="ECO:0000256" key="6">
    <source>
        <dbReference type="ARBA" id="ARBA00022598"/>
    </source>
</evidence>
<evidence type="ECO:0000256" key="11">
    <source>
        <dbReference type="ARBA" id="ARBA00022917"/>
    </source>
</evidence>
<evidence type="ECO:0000256" key="7">
    <source>
        <dbReference type="ARBA" id="ARBA00022723"/>
    </source>
</evidence>
<dbReference type="CDD" id="cd00496">
    <property type="entry name" value="PheRS_alpha_core"/>
    <property type="match status" value="1"/>
</dbReference>
<reference evidence="16 17" key="2">
    <citation type="submission" date="2024-07" db="EMBL/GenBank/DDBJ databases">
        <authorList>
            <person name="Akdeniz Z."/>
        </authorList>
    </citation>
    <scope>NUCLEOTIDE SEQUENCE [LARGE SCALE GENOMIC DNA]</scope>
</reference>
<accession>A0AA86N654</accession>
<evidence type="ECO:0000256" key="9">
    <source>
        <dbReference type="ARBA" id="ARBA00022840"/>
    </source>
</evidence>
<dbReference type="EC" id="6.1.1.20" evidence="4"/>
<dbReference type="EMBL" id="CAXDID020000201">
    <property type="protein sequence ID" value="CAL6054280.1"/>
    <property type="molecule type" value="Genomic_DNA"/>
</dbReference>
<dbReference type="InterPro" id="IPR002319">
    <property type="entry name" value="Phenylalanyl-tRNA_Synthase"/>
</dbReference>
<comment type="caution">
    <text evidence="15">The sequence shown here is derived from an EMBL/GenBank/DDBJ whole genome shotgun (WGS) entry which is preliminary data.</text>
</comment>
<keyword evidence="5" id="KW-0963">Cytoplasm</keyword>
<evidence type="ECO:0000256" key="12">
    <source>
        <dbReference type="ARBA" id="ARBA00023146"/>
    </source>
</evidence>
<dbReference type="PROSITE" id="PS50862">
    <property type="entry name" value="AA_TRNA_LIGASE_II"/>
    <property type="match status" value="1"/>
</dbReference>
<dbReference type="GO" id="GO:0005524">
    <property type="term" value="F:ATP binding"/>
    <property type="evidence" value="ECO:0007669"/>
    <property type="project" value="UniProtKB-KW"/>
</dbReference>
<name>A0AA86N654_9EUKA</name>
<keyword evidence="9" id="KW-0067">ATP-binding</keyword>
<dbReference type="Gene3D" id="1.10.10.2330">
    <property type="match status" value="1"/>
</dbReference>
<sequence length="495" mass="56038">MEQIQEQLYNLINEANETTSIAAAQKFNVPVTSLVAAMKSLETMETIVTELQKQQGVRLTAEGEHAVKSSTPEFQILTFLNGQTLHKSKIIEHFGEAFISANLSAALRRKLVTIVSQSKTDTDPQIVPSQTTVDDIQVQLQNLATQAPAQIAGLKKAKYVEQYEEKYFLIKKGPTFSNGLVKPQPELTQADLTSGKPTNIKALNFNALGKPPVSGSLHPLLKMKTAFVQILSQMGFQQMKTEKYVESSFWNFDSLFQPQQHPARDMHDTFFLQNPALADLSKITPEYLQAVKNMHEKGGFQSHGYNYVWAENEAQKNILRTHTTSVSSRFLYQHAQNVKKSGKFTPLKCFSIDRVFRNETLDATHLCEFHQVEGFICDKNLNLGNLMAVIREFFKALGMPQIRFKPCYNPYTEPSMEIFCFHEGLKRWIEVGNSGIFRPEMLRPMGFDEDVVAIAWGLSLERPTMIKYHINNIRDLVGPGCDITMIQSCQDILME</sequence>
<dbReference type="Gene3D" id="3.30.930.10">
    <property type="entry name" value="Bira Bifunctional Protein, Domain 2"/>
    <property type="match status" value="1"/>
</dbReference>
<dbReference type="EMBL" id="CATOUU010000025">
    <property type="protein sequence ID" value="CAI9913476.1"/>
    <property type="molecule type" value="Genomic_DNA"/>
</dbReference>
<dbReference type="GO" id="GO:0046872">
    <property type="term" value="F:metal ion binding"/>
    <property type="evidence" value="ECO:0007669"/>
    <property type="project" value="UniProtKB-KW"/>
</dbReference>
<evidence type="ECO:0000256" key="5">
    <source>
        <dbReference type="ARBA" id="ARBA00022490"/>
    </source>
</evidence>
<organism evidence="15">
    <name type="scientific">Hexamita inflata</name>
    <dbReference type="NCBI Taxonomy" id="28002"/>
    <lineage>
        <taxon>Eukaryota</taxon>
        <taxon>Metamonada</taxon>
        <taxon>Diplomonadida</taxon>
        <taxon>Hexamitidae</taxon>
        <taxon>Hexamitinae</taxon>
        <taxon>Hexamita</taxon>
    </lineage>
</organism>
<evidence type="ECO:0000313" key="16">
    <source>
        <dbReference type="EMBL" id="CAL6054280.1"/>
    </source>
</evidence>
<feature type="domain" description="Aminoacyl-transfer RNA synthetases class-II family profile" evidence="14">
    <location>
        <begin position="222"/>
        <end position="479"/>
    </location>
</feature>
<dbReference type="FunFam" id="3.30.930.10:FF:000178">
    <property type="entry name" value="Phenylalanyl-tRNA synthetase subunit alpha"/>
    <property type="match status" value="1"/>
</dbReference>
<dbReference type="NCBIfam" id="NF003210">
    <property type="entry name" value="PRK04172.1"/>
    <property type="match status" value="1"/>
</dbReference>
<evidence type="ECO:0000256" key="13">
    <source>
        <dbReference type="ARBA" id="ARBA00030612"/>
    </source>
</evidence>
<evidence type="ECO:0000256" key="8">
    <source>
        <dbReference type="ARBA" id="ARBA00022741"/>
    </source>
</evidence>
<dbReference type="InterPro" id="IPR006195">
    <property type="entry name" value="aa-tRNA-synth_II"/>
</dbReference>
<dbReference type="Gene3D" id="1.10.10.2320">
    <property type="match status" value="1"/>
</dbReference>
<evidence type="ECO:0000256" key="10">
    <source>
        <dbReference type="ARBA" id="ARBA00022842"/>
    </source>
</evidence>
<dbReference type="GO" id="GO:0004826">
    <property type="term" value="F:phenylalanine-tRNA ligase activity"/>
    <property type="evidence" value="ECO:0007669"/>
    <property type="project" value="UniProtKB-EC"/>
</dbReference>
<keyword evidence="11" id="KW-0648">Protein biosynthesis</keyword>
<dbReference type="NCBIfam" id="TIGR00468">
    <property type="entry name" value="pheS"/>
    <property type="match status" value="1"/>
</dbReference>
<keyword evidence="12" id="KW-0030">Aminoacyl-tRNA synthetase</keyword>
<protein>
    <recommendedName>
        <fullName evidence="4">phenylalanine--tRNA ligase</fullName>
        <ecNumber evidence="4">6.1.1.20</ecNumber>
    </recommendedName>
    <alternativeName>
        <fullName evidence="13">Phenylalanyl-tRNA synthetase alpha subunit</fullName>
    </alternativeName>
</protein>
<dbReference type="PANTHER" id="PTHR11538:SF40">
    <property type="entry name" value="PHENYLALANINE--TRNA LIGASE ALPHA SUBUNIT"/>
    <property type="match status" value="1"/>
</dbReference>
<evidence type="ECO:0000313" key="17">
    <source>
        <dbReference type="Proteomes" id="UP001642409"/>
    </source>
</evidence>
<dbReference type="GO" id="GO:0009328">
    <property type="term" value="C:phenylalanine-tRNA ligase complex"/>
    <property type="evidence" value="ECO:0007669"/>
    <property type="project" value="TreeGrafter"/>
</dbReference>
<evidence type="ECO:0000256" key="1">
    <source>
        <dbReference type="ARBA" id="ARBA00001946"/>
    </source>
</evidence>
<dbReference type="InterPro" id="IPR004529">
    <property type="entry name" value="Phe-tRNA-synth_IIc_asu"/>
</dbReference>
<keyword evidence="8" id="KW-0547">Nucleotide-binding</keyword>
<evidence type="ECO:0000256" key="2">
    <source>
        <dbReference type="ARBA" id="ARBA00004496"/>
    </source>
</evidence>
<dbReference type="AlphaFoldDB" id="A0AA86N654"/>
<dbReference type="SUPFAM" id="SSF55681">
    <property type="entry name" value="Class II aaRS and biotin synthetases"/>
    <property type="match status" value="1"/>
</dbReference>
<comment type="similarity">
    <text evidence="3">Belongs to the class-II aminoacyl-tRNA synthetase family. Phe-tRNA synthetase alpha subunit type 2 subfamily.</text>
</comment>
<proteinExistence type="inferred from homology"/>
<keyword evidence="17" id="KW-1185">Reference proteome</keyword>
<evidence type="ECO:0000256" key="4">
    <source>
        <dbReference type="ARBA" id="ARBA00012814"/>
    </source>
</evidence>